<feature type="region of interest" description="Disordered" evidence="12">
    <location>
        <begin position="546"/>
        <end position="565"/>
    </location>
</feature>
<dbReference type="AlphaFoldDB" id="A0A0C9MP22"/>
<feature type="domain" description="FAD/NAD(P)-binding" evidence="13">
    <location>
        <begin position="161"/>
        <end position="489"/>
    </location>
</feature>
<evidence type="ECO:0000256" key="3">
    <source>
        <dbReference type="ARBA" id="ARBA00006442"/>
    </source>
</evidence>
<dbReference type="GO" id="GO:0005739">
    <property type="term" value="C:mitochondrion"/>
    <property type="evidence" value="ECO:0007669"/>
    <property type="project" value="UniProtKB-SubCell"/>
</dbReference>
<dbReference type="SUPFAM" id="SSF51905">
    <property type="entry name" value="FAD/NAD(P)-binding domain"/>
    <property type="match status" value="2"/>
</dbReference>
<dbReference type="GO" id="GO:0006915">
    <property type="term" value="P:apoptotic process"/>
    <property type="evidence" value="ECO:0007669"/>
    <property type="project" value="UniProtKB-KW"/>
</dbReference>
<evidence type="ECO:0000256" key="2">
    <source>
        <dbReference type="ARBA" id="ARBA00004173"/>
    </source>
</evidence>
<dbReference type="InterPro" id="IPR036188">
    <property type="entry name" value="FAD/NAD-bd_sf"/>
</dbReference>
<proteinExistence type="inferred from homology"/>
<evidence type="ECO:0000256" key="10">
    <source>
        <dbReference type="ARBA" id="ARBA00023128"/>
    </source>
</evidence>
<keyword evidence="4" id="KW-0285">Flavoprotein</keyword>
<keyword evidence="8" id="KW-0560">Oxidoreductase</keyword>
<dbReference type="GO" id="GO:0016174">
    <property type="term" value="F:NAD(P)H oxidase H2O2-forming activity"/>
    <property type="evidence" value="ECO:0007669"/>
    <property type="project" value="TreeGrafter"/>
</dbReference>
<keyword evidence="16" id="KW-1185">Reference proteome</keyword>
<evidence type="ECO:0000259" key="14">
    <source>
        <dbReference type="Pfam" id="PF14721"/>
    </source>
</evidence>
<evidence type="ECO:0000256" key="12">
    <source>
        <dbReference type="SAM" id="MobiDB-lite"/>
    </source>
</evidence>
<dbReference type="OrthoDB" id="6029at2759"/>
<evidence type="ECO:0000256" key="8">
    <source>
        <dbReference type="ARBA" id="ARBA00023002"/>
    </source>
</evidence>
<evidence type="ECO:0000313" key="16">
    <source>
        <dbReference type="Proteomes" id="UP000053815"/>
    </source>
</evidence>
<dbReference type="PANTHER" id="PTHR43557">
    <property type="entry name" value="APOPTOSIS-INDUCING FACTOR 1"/>
    <property type="match status" value="1"/>
</dbReference>
<dbReference type="Gene3D" id="3.50.50.60">
    <property type="entry name" value="FAD/NAD(P)-binding domain"/>
    <property type="match status" value="2"/>
</dbReference>
<feature type="compositionally biased region" description="Low complexity" evidence="12">
    <location>
        <begin position="546"/>
        <end position="559"/>
    </location>
</feature>
<evidence type="ECO:0000256" key="1">
    <source>
        <dbReference type="ARBA" id="ARBA00001974"/>
    </source>
</evidence>
<comment type="cofactor">
    <cofactor evidence="1">
        <name>FAD</name>
        <dbReference type="ChEBI" id="CHEBI:57692"/>
    </cofactor>
</comment>
<comment type="subcellular location">
    <subcellularLocation>
        <location evidence="2">Mitochondrion</location>
    </subcellularLocation>
</comment>
<keyword evidence="6" id="KW-0274">FAD</keyword>
<dbReference type="SUPFAM" id="SSF55424">
    <property type="entry name" value="FAD/NAD-linked reductases, dimerisation (C-terminal) domain"/>
    <property type="match status" value="1"/>
</dbReference>
<feature type="domain" description="Mitochondrial apoptosis-inducing factor C-terminal" evidence="14">
    <location>
        <begin position="492"/>
        <end position="617"/>
    </location>
</feature>
<evidence type="ECO:0000313" key="15">
    <source>
        <dbReference type="EMBL" id="GAN09214.1"/>
    </source>
</evidence>
<evidence type="ECO:0000259" key="13">
    <source>
        <dbReference type="Pfam" id="PF07992"/>
    </source>
</evidence>
<evidence type="ECO:0000256" key="5">
    <source>
        <dbReference type="ARBA" id="ARBA00022703"/>
    </source>
</evidence>
<dbReference type="InterPro" id="IPR050446">
    <property type="entry name" value="FAD-oxidoreductase/Apoptosis"/>
</dbReference>
<dbReference type="InterPro" id="IPR029324">
    <property type="entry name" value="AIF_C"/>
</dbReference>
<accession>A0A0C9MP22</accession>
<evidence type="ECO:0000256" key="6">
    <source>
        <dbReference type="ARBA" id="ARBA00022827"/>
    </source>
</evidence>
<dbReference type="Gene3D" id="3.30.390.30">
    <property type="match status" value="1"/>
</dbReference>
<dbReference type="PRINTS" id="PR00368">
    <property type="entry name" value="FADPNR"/>
</dbReference>
<reference evidence="15" key="1">
    <citation type="submission" date="2014-09" db="EMBL/GenBank/DDBJ databases">
        <title>Draft genome sequence of an oleaginous Mucoromycotina fungus Mucor ambiguus NBRC6742.</title>
        <authorList>
            <person name="Takeda I."/>
            <person name="Yamane N."/>
            <person name="Morita T."/>
            <person name="Tamano K."/>
            <person name="Machida M."/>
            <person name="Baker S."/>
            <person name="Koike H."/>
        </authorList>
    </citation>
    <scope>NUCLEOTIDE SEQUENCE</scope>
    <source>
        <strain evidence="15">NBRC 6742</strain>
    </source>
</reference>
<dbReference type="GO" id="GO:0033108">
    <property type="term" value="P:mitochondrial respiratory chain complex assembly"/>
    <property type="evidence" value="ECO:0007669"/>
    <property type="project" value="TreeGrafter"/>
</dbReference>
<dbReference type="STRING" id="91626.A0A0C9MP22"/>
<sequence length="639" mass="69291">MVNLLDSSAVTSSSSTVPDLNGITFGPAFTASFSITTINMNFLKATGHSVRFASKRGLINNFKSTSINQKATRFYSATHAHQQAQKENSNIPWAIGSFVVFGPILFKLTSPPPPKKKAVDGHATSHVEAAAPSPIVAVTDEEVEEEEKQVAAPVKKTEKPYVLVGAGTASFAAAQAIKEKDPKANVIIIGEEEYAPYMRPPLSKELWFSEDVEVGKTLVFKDWSGTERNTIYKDISEYELIKDASGSDIETNKIKLLLNKSVSKLDVENHTVTLNDGSVIYYNKVLLATGGQPKQLPTTASEDKNVTTFRNIRDFQKLDKIAKDGAHIAVVGGGFLGSELAVSLAHRSGKENLKVTQIFPEDGNMANVFPGYLTKWTTSRVRKLGVDVKDNSTVKAVSTDKESGKTTIELKDGTSVTVDHVIVAIGIEPRIDLAREAGLEIDEKRSGVVVNAELEARSDVYAAGDMVSFHDVQLGRRRIEHHDHAVLSGRHAGENMVGSNRAYNHQSMFWSDLGPEIGYEAVGLIDSQLSTVSVWAKATAQDTPAAAAASEADSPRSAPTETATGGVAEAVKAKESNPFKDEKFGKGLVFYVRDQKVVGLVLFNVFGKVQEARDVINGGYTSDKIDSLVKQFDIYSKDH</sequence>
<dbReference type="PRINTS" id="PR00411">
    <property type="entry name" value="PNDRDTASEI"/>
</dbReference>
<comment type="similarity">
    <text evidence="3">Belongs to the FAD-dependent oxidoreductase family.</text>
</comment>
<dbReference type="Pfam" id="PF14721">
    <property type="entry name" value="AIF_C"/>
    <property type="match status" value="1"/>
</dbReference>
<keyword evidence="9" id="KW-0520">NAD</keyword>
<dbReference type="InterPro" id="IPR023753">
    <property type="entry name" value="FAD/NAD-binding_dom"/>
</dbReference>
<keyword evidence="7" id="KW-0809">Transit peptide</keyword>
<evidence type="ECO:0000256" key="7">
    <source>
        <dbReference type="ARBA" id="ARBA00022946"/>
    </source>
</evidence>
<dbReference type="InterPro" id="IPR016156">
    <property type="entry name" value="FAD/NAD-linked_Rdtase_dimer_sf"/>
</dbReference>
<keyword evidence="5" id="KW-0053">Apoptosis</keyword>
<dbReference type="EMBL" id="DF836539">
    <property type="protein sequence ID" value="GAN09214.1"/>
    <property type="molecule type" value="Genomic_DNA"/>
</dbReference>
<comment type="catalytic activity">
    <reaction evidence="11">
        <text>A + NADH + H(+) = AH2 + NAD(+)</text>
        <dbReference type="Rhea" id="RHEA:11356"/>
        <dbReference type="ChEBI" id="CHEBI:13193"/>
        <dbReference type="ChEBI" id="CHEBI:15378"/>
        <dbReference type="ChEBI" id="CHEBI:17499"/>
        <dbReference type="ChEBI" id="CHEBI:57540"/>
        <dbReference type="ChEBI" id="CHEBI:57945"/>
    </reaction>
</comment>
<evidence type="ECO:0000256" key="4">
    <source>
        <dbReference type="ARBA" id="ARBA00022630"/>
    </source>
</evidence>
<evidence type="ECO:0000256" key="11">
    <source>
        <dbReference type="ARBA" id="ARBA00047786"/>
    </source>
</evidence>
<gene>
    <name evidence="15" type="ORF">MAM1_0250c08736</name>
</gene>
<dbReference type="GO" id="GO:0071949">
    <property type="term" value="F:FAD binding"/>
    <property type="evidence" value="ECO:0007669"/>
    <property type="project" value="TreeGrafter"/>
</dbReference>
<evidence type="ECO:0000256" key="9">
    <source>
        <dbReference type="ARBA" id="ARBA00023027"/>
    </source>
</evidence>
<dbReference type="Pfam" id="PF07992">
    <property type="entry name" value="Pyr_redox_2"/>
    <property type="match status" value="1"/>
</dbReference>
<organism evidence="15">
    <name type="scientific">Mucor ambiguus</name>
    <dbReference type="NCBI Taxonomy" id="91626"/>
    <lineage>
        <taxon>Eukaryota</taxon>
        <taxon>Fungi</taxon>
        <taxon>Fungi incertae sedis</taxon>
        <taxon>Mucoromycota</taxon>
        <taxon>Mucoromycotina</taxon>
        <taxon>Mucoromycetes</taxon>
        <taxon>Mucorales</taxon>
        <taxon>Mucorineae</taxon>
        <taxon>Mucoraceae</taxon>
        <taxon>Mucor</taxon>
    </lineage>
</organism>
<dbReference type="SMART" id="SM01353">
    <property type="entry name" value="AIF_C"/>
    <property type="match status" value="1"/>
</dbReference>
<dbReference type="PANTHER" id="PTHR43557:SF4">
    <property type="entry name" value="APOPTOSIS-INDUCING FACTOR 1, MITOCHONDRIAL"/>
    <property type="match status" value="1"/>
</dbReference>
<keyword evidence="10" id="KW-0496">Mitochondrion</keyword>
<name>A0A0C9MP22_9FUNG</name>
<dbReference type="GO" id="GO:0046983">
    <property type="term" value="F:protein dimerization activity"/>
    <property type="evidence" value="ECO:0007669"/>
    <property type="project" value="InterPro"/>
</dbReference>
<protein>
    <submittedName>
        <fullName evidence="15">Apoptosis-inducing factor 1, mitochondrial-like</fullName>
    </submittedName>
</protein>
<dbReference type="Proteomes" id="UP000053815">
    <property type="component" value="Unassembled WGS sequence"/>
</dbReference>